<accession>A0ABW1ISX6</accession>
<dbReference type="InterPro" id="IPR007412">
    <property type="entry name" value="FlgM"/>
</dbReference>
<evidence type="ECO:0000313" key="8">
    <source>
        <dbReference type="EMBL" id="MFC5988205.1"/>
    </source>
</evidence>
<dbReference type="EMBL" id="JBHSQV010000178">
    <property type="protein sequence ID" value="MFC5988205.1"/>
    <property type="molecule type" value="Genomic_DNA"/>
</dbReference>
<evidence type="ECO:0000256" key="2">
    <source>
        <dbReference type="ARBA" id="ARBA00017823"/>
    </source>
</evidence>
<keyword evidence="6" id="KW-0804">Transcription</keyword>
<evidence type="ECO:0000256" key="3">
    <source>
        <dbReference type="ARBA" id="ARBA00022491"/>
    </source>
</evidence>
<dbReference type="NCBIfam" id="TIGR03824">
    <property type="entry name" value="FlgM_jcvi"/>
    <property type="match status" value="1"/>
</dbReference>
<dbReference type="Pfam" id="PF04316">
    <property type="entry name" value="FlgM"/>
    <property type="match status" value="1"/>
</dbReference>
<feature type="domain" description="Anti-sigma-28 factor FlgM C-terminal" evidence="7">
    <location>
        <begin position="33"/>
        <end position="81"/>
    </location>
</feature>
<keyword evidence="8" id="KW-0969">Cilium</keyword>
<keyword evidence="4" id="KW-1005">Bacterial flagellum biogenesis</keyword>
<comment type="similarity">
    <text evidence="1">Belongs to the FlgM family.</text>
</comment>
<organism evidence="8 9">
    <name type="scientific">Marinicrinis lubricantis</name>
    <dbReference type="NCBI Taxonomy" id="2086470"/>
    <lineage>
        <taxon>Bacteria</taxon>
        <taxon>Bacillati</taxon>
        <taxon>Bacillota</taxon>
        <taxon>Bacilli</taxon>
        <taxon>Bacillales</taxon>
        <taxon>Paenibacillaceae</taxon>
    </lineage>
</organism>
<keyword evidence="8" id="KW-0282">Flagellum</keyword>
<evidence type="ECO:0000313" key="9">
    <source>
        <dbReference type="Proteomes" id="UP001596250"/>
    </source>
</evidence>
<evidence type="ECO:0000256" key="6">
    <source>
        <dbReference type="ARBA" id="ARBA00023163"/>
    </source>
</evidence>
<keyword evidence="3" id="KW-0678">Repressor</keyword>
<dbReference type="Proteomes" id="UP001596250">
    <property type="component" value="Unassembled WGS sequence"/>
</dbReference>
<evidence type="ECO:0000256" key="1">
    <source>
        <dbReference type="ARBA" id="ARBA00005322"/>
    </source>
</evidence>
<dbReference type="InterPro" id="IPR031316">
    <property type="entry name" value="FlgM_C"/>
</dbReference>
<proteinExistence type="inferred from homology"/>
<evidence type="ECO:0000256" key="5">
    <source>
        <dbReference type="ARBA" id="ARBA00023015"/>
    </source>
</evidence>
<keyword evidence="9" id="KW-1185">Reference proteome</keyword>
<reference evidence="9" key="1">
    <citation type="journal article" date="2019" name="Int. J. Syst. Evol. Microbiol.">
        <title>The Global Catalogue of Microorganisms (GCM) 10K type strain sequencing project: providing services to taxonomists for standard genome sequencing and annotation.</title>
        <authorList>
            <consortium name="The Broad Institute Genomics Platform"/>
            <consortium name="The Broad Institute Genome Sequencing Center for Infectious Disease"/>
            <person name="Wu L."/>
            <person name="Ma J."/>
        </authorList>
    </citation>
    <scope>NUCLEOTIDE SEQUENCE [LARGE SCALE GENOMIC DNA]</scope>
    <source>
        <strain evidence="9">CCM 8749</strain>
    </source>
</reference>
<sequence>MKINDIQRTGAVQRYQQNMAVSSGAAAKGKQKDSIHISSEAKELLQGTRSPERAEKLEQLKEAVSSGTYQVDAGKVAEKMLGYFKNPYQNG</sequence>
<comment type="caution">
    <text evidence="8">The sequence shown here is derived from an EMBL/GenBank/DDBJ whole genome shotgun (WGS) entry which is preliminary data.</text>
</comment>
<name>A0ABW1ISX6_9BACL</name>
<evidence type="ECO:0000259" key="7">
    <source>
        <dbReference type="Pfam" id="PF04316"/>
    </source>
</evidence>
<gene>
    <name evidence="8" type="primary">flgM</name>
    <name evidence="8" type="ORF">ACFPXP_17525</name>
</gene>
<evidence type="ECO:0000256" key="4">
    <source>
        <dbReference type="ARBA" id="ARBA00022795"/>
    </source>
</evidence>
<protein>
    <recommendedName>
        <fullName evidence="2">Negative regulator of flagellin synthesis</fullName>
    </recommendedName>
</protein>
<keyword evidence="5" id="KW-0805">Transcription regulation</keyword>
<dbReference type="InterPro" id="IPR035890">
    <property type="entry name" value="Anti-sigma-28_factor_FlgM_sf"/>
</dbReference>
<dbReference type="RefSeq" id="WP_379895665.1">
    <property type="nucleotide sequence ID" value="NZ_CBCSCT010000017.1"/>
</dbReference>
<keyword evidence="8" id="KW-0966">Cell projection</keyword>
<dbReference type="SUPFAM" id="SSF101498">
    <property type="entry name" value="Anti-sigma factor FlgM"/>
    <property type="match status" value="1"/>
</dbReference>